<gene>
    <name evidence="1" type="ORF">A2U01_0002782</name>
</gene>
<evidence type="ECO:0000313" key="1">
    <source>
        <dbReference type="EMBL" id="MCH81987.1"/>
    </source>
</evidence>
<keyword evidence="2" id="KW-1185">Reference proteome</keyword>
<reference evidence="1 2" key="1">
    <citation type="journal article" date="2018" name="Front. Plant Sci.">
        <title>Red Clover (Trifolium pratense) and Zigzag Clover (T. medium) - A Picture of Genomic Similarities and Differences.</title>
        <authorList>
            <person name="Dluhosova J."/>
            <person name="Istvanek J."/>
            <person name="Nedelnik J."/>
            <person name="Repkova J."/>
        </authorList>
    </citation>
    <scope>NUCLEOTIDE SEQUENCE [LARGE SCALE GENOMIC DNA]</scope>
    <source>
        <strain evidence="2">cv. 10/8</strain>
        <tissue evidence="1">Leaf</tissue>
    </source>
</reference>
<name>A0A392M3N6_9FABA</name>
<dbReference type="AlphaFoldDB" id="A0A392M3N6"/>
<accession>A0A392M3N6</accession>
<proteinExistence type="predicted"/>
<comment type="caution">
    <text evidence="1">The sequence shown here is derived from an EMBL/GenBank/DDBJ whole genome shotgun (WGS) entry which is preliminary data.</text>
</comment>
<dbReference type="EMBL" id="LXQA010003057">
    <property type="protein sequence ID" value="MCH81987.1"/>
    <property type="molecule type" value="Genomic_DNA"/>
</dbReference>
<evidence type="ECO:0000313" key="2">
    <source>
        <dbReference type="Proteomes" id="UP000265520"/>
    </source>
</evidence>
<dbReference type="Proteomes" id="UP000265520">
    <property type="component" value="Unassembled WGS sequence"/>
</dbReference>
<protein>
    <submittedName>
        <fullName evidence="1">Uncharacterized protein</fullName>
    </submittedName>
</protein>
<organism evidence="1 2">
    <name type="scientific">Trifolium medium</name>
    <dbReference type="NCBI Taxonomy" id="97028"/>
    <lineage>
        <taxon>Eukaryota</taxon>
        <taxon>Viridiplantae</taxon>
        <taxon>Streptophyta</taxon>
        <taxon>Embryophyta</taxon>
        <taxon>Tracheophyta</taxon>
        <taxon>Spermatophyta</taxon>
        <taxon>Magnoliopsida</taxon>
        <taxon>eudicotyledons</taxon>
        <taxon>Gunneridae</taxon>
        <taxon>Pentapetalae</taxon>
        <taxon>rosids</taxon>
        <taxon>fabids</taxon>
        <taxon>Fabales</taxon>
        <taxon>Fabaceae</taxon>
        <taxon>Papilionoideae</taxon>
        <taxon>50 kb inversion clade</taxon>
        <taxon>NPAAA clade</taxon>
        <taxon>Hologalegina</taxon>
        <taxon>IRL clade</taxon>
        <taxon>Trifolieae</taxon>
        <taxon>Trifolium</taxon>
    </lineage>
</organism>
<sequence>MFNANLSQFAPPYEAACDSEQHIEFDGGNFEQNDEYVELQQPDVEGAEDIDPTLFYQFDVKITDVMLNTNKATKNFRNKILKYVLTVNQERTFIREVDTKEVWNCAIVTSNQYEHEMYLAEV</sequence>